<evidence type="ECO:0000313" key="4">
    <source>
        <dbReference type="Proteomes" id="UP000596660"/>
    </source>
</evidence>
<dbReference type="AlphaFoldDB" id="A0A803KNK6"/>
<evidence type="ECO:0000256" key="1">
    <source>
        <dbReference type="ARBA" id="ARBA00009995"/>
    </source>
</evidence>
<name>A0A803KNK6_CHEQI</name>
<dbReference type="OMA" id="SCFWIYL"/>
<proteinExistence type="inferred from homology"/>
<dbReference type="Pfam" id="PF00201">
    <property type="entry name" value="UDPGT"/>
    <property type="match status" value="1"/>
</dbReference>
<dbReference type="FunFam" id="3.40.50.2000:FF:000040">
    <property type="entry name" value="UDP-glycosyltransferase 76C1"/>
    <property type="match status" value="1"/>
</dbReference>
<dbReference type="PANTHER" id="PTHR11926:SF1392">
    <property type="entry name" value="GLYCOSYLTRANSFERASE"/>
    <property type="match status" value="1"/>
</dbReference>
<dbReference type="PANTHER" id="PTHR11926">
    <property type="entry name" value="GLUCOSYL/GLUCURONOSYL TRANSFERASES"/>
    <property type="match status" value="1"/>
</dbReference>
<keyword evidence="4" id="KW-1185">Reference proteome</keyword>
<dbReference type="InterPro" id="IPR035595">
    <property type="entry name" value="UDP_glycos_trans_CS"/>
</dbReference>
<dbReference type="Proteomes" id="UP000596660">
    <property type="component" value="Unplaced"/>
</dbReference>
<dbReference type="SUPFAM" id="SSF53756">
    <property type="entry name" value="UDP-Glycosyltransferase/glycogen phosphorylase"/>
    <property type="match status" value="2"/>
</dbReference>
<evidence type="ECO:0000256" key="2">
    <source>
        <dbReference type="ARBA" id="ARBA00022679"/>
    </source>
</evidence>
<keyword evidence="2" id="KW-0808">Transferase</keyword>
<evidence type="ECO:0008006" key="5">
    <source>
        <dbReference type="Google" id="ProtNLM"/>
    </source>
</evidence>
<reference evidence="3" key="2">
    <citation type="submission" date="2021-03" db="UniProtKB">
        <authorList>
            <consortium name="EnsemblPlants"/>
        </authorList>
    </citation>
    <scope>IDENTIFICATION</scope>
</reference>
<protein>
    <recommendedName>
        <fullName evidence="5">Glycosyltransferase</fullName>
    </recommendedName>
</protein>
<organism evidence="3 4">
    <name type="scientific">Chenopodium quinoa</name>
    <name type="common">Quinoa</name>
    <dbReference type="NCBI Taxonomy" id="63459"/>
    <lineage>
        <taxon>Eukaryota</taxon>
        <taxon>Viridiplantae</taxon>
        <taxon>Streptophyta</taxon>
        <taxon>Embryophyta</taxon>
        <taxon>Tracheophyta</taxon>
        <taxon>Spermatophyta</taxon>
        <taxon>Magnoliopsida</taxon>
        <taxon>eudicotyledons</taxon>
        <taxon>Gunneridae</taxon>
        <taxon>Pentapetalae</taxon>
        <taxon>Caryophyllales</taxon>
        <taxon>Chenopodiaceae</taxon>
        <taxon>Chenopodioideae</taxon>
        <taxon>Atripliceae</taxon>
        <taxon>Chenopodium</taxon>
    </lineage>
</organism>
<accession>A0A803KNK6</accession>
<comment type="similarity">
    <text evidence="1">Belongs to the UDP-glycosyltransferase family.</text>
</comment>
<dbReference type="PROSITE" id="PS00375">
    <property type="entry name" value="UDPGT"/>
    <property type="match status" value="1"/>
</dbReference>
<dbReference type="GO" id="GO:0080043">
    <property type="term" value="F:quercetin 3-O-glucosyltransferase activity"/>
    <property type="evidence" value="ECO:0007669"/>
    <property type="project" value="TreeGrafter"/>
</dbReference>
<dbReference type="Gene3D" id="3.40.50.2000">
    <property type="entry name" value="Glycogen Phosphorylase B"/>
    <property type="match status" value="4"/>
</dbReference>
<dbReference type="CDD" id="cd03784">
    <property type="entry name" value="GT1_Gtf-like"/>
    <property type="match status" value="1"/>
</dbReference>
<dbReference type="GO" id="GO:0080044">
    <property type="term" value="F:quercetin 7-O-glucosyltransferase activity"/>
    <property type="evidence" value="ECO:0007669"/>
    <property type="project" value="TreeGrafter"/>
</dbReference>
<sequence>MEHEFSPTPHVVIFPLPLQGHVTPMLQLAELLCLADVQVTFLNTNHNHQLLTQNNNIELVFPVNEGVAPSAKPLLRELLFGSTETAKVTCFIIDGWLSFAYDLANEAEVPVIAFRCSSACCNWTYFCIPQLIQAGEVPFKEFQAQILMAKMEHQSSPTPHVLIFPLPVQGHVTPMLHLAELLCLAHLQTIPDDWPPQNRPRPQASNVNIMKILKAMVEGMAPRAEPLIRELLFGTTETDKVTCFIIDGWLSFAYDLAKEAEVPVIAFRCSSACGNWSYFCIPQLIEAGEVPFKDMYALILTGNKYAYVQKLHYSENEEMDRIVCNVLGMESFLRYRDLPSFCRGKDKSSCDDLRQYFMREVQQTKQAQFLILNTFEDLEGPILSQIRSQCSQVYPIGPLHAHLKYRLGKEETPLSNNSSSSLWEVDKSCTSWLDLKPDKSVIYVSFGSTTTFTADQLMELWAGLVQSKKYFLWVVRPNIIASSLDGPIPEDLLEGTKKRGYKVKWAPQDEVLAHRAIGGFLTHSGWNSTLESIIAGVPMLCWPYFSDQQVNSRFVSQVWGIGLDMKDTCDRSIVEKMINEVMDEKKEELCRSMDNISQAAKRSIAEGGSSYSNLNHLIDEIQAMSKKGGLKSSSSHQ</sequence>
<dbReference type="InterPro" id="IPR002213">
    <property type="entry name" value="UDP_glucos_trans"/>
</dbReference>
<dbReference type="Gramene" id="AUR62000612-RA">
    <property type="protein sequence ID" value="AUR62000612-RA:cds"/>
    <property type="gene ID" value="AUR62000612"/>
</dbReference>
<evidence type="ECO:0000313" key="3">
    <source>
        <dbReference type="EnsemblPlants" id="AUR62000612-RA:cds"/>
    </source>
</evidence>
<reference evidence="3" key="1">
    <citation type="journal article" date="2017" name="Nature">
        <title>The genome of Chenopodium quinoa.</title>
        <authorList>
            <person name="Jarvis D.E."/>
            <person name="Ho Y.S."/>
            <person name="Lightfoot D.J."/>
            <person name="Schmoeckel S.M."/>
            <person name="Li B."/>
            <person name="Borm T.J.A."/>
            <person name="Ohyanagi H."/>
            <person name="Mineta K."/>
            <person name="Michell C.T."/>
            <person name="Saber N."/>
            <person name="Kharbatia N.M."/>
            <person name="Rupper R.R."/>
            <person name="Sharp A.R."/>
            <person name="Dally N."/>
            <person name="Boughton B.A."/>
            <person name="Woo Y.H."/>
            <person name="Gao G."/>
            <person name="Schijlen E.G.W.M."/>
            <person name="Guo X."/>
            <person name="Momin A.A."/>
            <person name="Negrao S."/>
            <person name="Al-Babili S."/>
            <person name="Gehring C."/>
            <person name="Roessner U."/>
            <person name="Jung C."/>
            <person name="Murphy K."/>
            <person name="Arold S.T."/>
            <person name="Gojobori T."/>
            <person name="van der Linden C.G."/>
            <person name="van Loo E.N."/>
            <person name="Jellen E.N."/>
            <person name="Maughan P.J."/>
            <person name="Tester M."/>
        </authorList>
    </citation>
    <scope>NUCLEOTIDE SEQUENCE [LARGE SCALE GENOMIC DNA]</scope>
    <source>
        <strain evidence="3">cv. PI 614886</strain>
    </source>
</reference>
<dbReference type="EnsemblPlants" id="AUR62000612-RA">
    <property type="protein sequence ID" value="AUR62000612-RA:cds"/>
    <property type="gene ID" value="AUR62000612"/>
</dbReference>